<evidence type="ECO:0000313" key="2">
    <source>
        <dbReference type="EMBL" id="OTG12950.1"/>
    </source>
</evidence>
<sequence length="53" mass="6203">MDLCIACCSKRFMCQISDRSLKEIPQIEMPLHMIIEIQMGVTGVQEKWYKLVD</sequence>
<dbReference type="EC" id="3.1.3.46" evidence="1"/>
<evidence type="ECO:0000313" key="3">
    <source>
        <dbReference type="Proteomes" id="UP000215914"/>
    </source>
</evidence>
<dbReference type="Proteomes" id="UP000215914">
    <property type="component" value="Chromosome 10"/>
</dbReference>
<dbReference type="GO" id="GO:0004331">
    <property type="term" value="F:fructose-2,6-bisphosphate 2-phosphatase activity"/>
    <property type="evidence" value="ECO:0007669"/>
    <property type="project" value="UniProtKB-EC"/>
</dbReference>
<gene>
    <name evidence="2" type="ORF">HannXRQ_Chr10g0315241</name>
    <name evidence="1" type="ORF">HanXRQr2_Chr10g0461951</name>
</gene>
<reference evidence="2" key="2">
    <citation type="submission" date="2017-02" db="EMBL/GenBank/DDBJ databases">
        <title>Sunflower complete genome.</title>
        <authorList>
            <person name="Langlade N."/>
            <person name="Munos S."/>
        </authorList>
    </citation>
    <scope>NUCLEOTIDE SEQUENCE [LARGE SCALE GENOMIC DNA]</scope>
    <source>
        <tissue evidence="2">Leaves</tissue>
    </source>
</reference>
<name>A0A251TPC4_HELAN</name>
<dbReference type="AlphaFoldDB" id="A0A251TPC4"/>
<dbReference type="EC" id="2.7.1.105" evidence="1"/>
<keyword evidence="3" id="KW-1185">Reference proteome</keyword>
<organism evidence="2 3">
    <name type="scientific">Helianthus annuus</name>
    <name type="common">Common sunflower</name>
    <dbReference type="NCBI Taxonomy" id="4232"/>
    <lineage>
        <taxon>Eukaryota</taxon>
        <taxon>Viridiplantae</taxon>
        <taxon>Streptophyta</taxon>
        <taxon>Embryophyta</taxon>
        <taxon>Tracheophyta</taxon>
        <taxon>Spermatophyta</taxon>
        <taxon>Magnoliopsida</taxon>
        <taxon>eudicotyledons</taxon>
        <taxon>Gunneridae</taxon>
        <taxon>Pentapetalae</taxon>
        <taxon>asterids</taxon>
        <taxon>campanulids</taxon>
        <taxon>Asterales</taxon>
        <taxon>Asteraceae</taxon>
        <taxon>Asteroideae</taxon>
        <taxon>Heliantheae alliance</taxon>
        <taxon>Heliantheae</taxon>
        <taxon>Helianthus</taxon>
    </lineage>
</organism>
<reference evidence="1 3" key="1">
    <citation type="journal article" date="2017" name="Nature">
        <title>The sunflower genome provides insights into oil metabolism, flowering and Asterid evolution.</title>
        <authorList>
            <person name="Badouin H."/>
            <person name="Gouzy J."/>
            <person name="Grassa C.J."/>
            <person name="Murat F."/>
            <person name="Staton S.E."/>
            <person name="Cottret L."/>
            <person name="Lelandais-Briere C."/>
            <person name="Owens G.L."/>
            <person name="Carrere S."/>
            <person name="Mayjonade B."/>
            <person name="Legrand L."/>
            <person name="Gill N."/>
            <person name="Kane N.C."/>
            <person name="Bowers J.E."/>
            <person name="Hubner S."/>
            <person name="Bellec A."/>
            <person name="Berard A."/>
            <person name="Berges H."/>
            <person name="Blanchet N."/>
            <person name="Boniface M.C."/>
            <person name="Brunel D."/>
            <person name="Catrice O."/>
            <person name="Chaidir N."/>
            <person name="Claudel C."/>
            <person name="Donnadieu C."/>
            <person name="Faraut T."/>
            <person name="Fievet G."/>
            <person name="Helmstetter N."/>
            <person name="King M."/>
            <person name="Knapp S.J."/>
            <person name="Lai Z."/>
            <person name="Le Paslier M.C."/>
            <person name="Lippi Y."/>
            <person name="Lorenzon L."/>
            <person name="Mandel J.R."/>
            <person name="Marage G."/>
            <person name="Marchand G."/>
            <person name="Marquand E."/>
            <person name="Bret-Mestries E."/>
            <person name="Morien E."/>
            <person name="Nambeesan S."/>
            <person name="Nguyen T."/>
            <person name="Pegot-Espagnet P."/>
            <person name="Pouilly N."/>
            <person name="Raftis F."/>
            <person name="Sallet E."/>
            <person name="Schiex T."/>
            <person name="Thomas J."/>
            <person name="Vandecasteele C."/>
            <person name="Vares D."/>
            <person name="Vear F."/>
            <person name="Vautrin S."/>
            <person name="Crespi M."/>
            <person name="Mangin B."/>
            <person name="Burke J.M."/>
            <person name="Salse J."/>
            <person name="Munos S."/>
            <person name="Vincourt P."/>
            <person name="Rieseberg L.H."/>
            <person name="Langlade N.B."/>
        </authorList>
    </citation>
    <scope>NUCLEOTIDE SEQUENCE [LARGE SCALE GENOMIC DNA]</scope>
    <source>
        <strain evidence="3">cv. SF193</strain>
        <tissue evidence="1">Leaves</tissue>
    </source>
</reference>
<proteinExistence type="predicted"/>
<reference evidence="1" key="3">
    <citation type="submission" date="2020-06" db="EMBL/GenBank/DDBJ databases">
        <title>Helianthus annuus Genome sequencing and assembly Release 2.</title>
        <authorList>
            <person name="Gouzy J."/>
            <person name="Langlade N."/>
            <person name="Munos S."/>
        </authorList>
    </citation>
    <scope>NUCLEOTIDE SEQUENCE</scope>
    <source>
        <tissue evidence="1">Leaves</tissue>
    </source>
</reference>
<keyword evidence="1" id="KW-0378">Hydrolase</keyword>
<dbReference type="InParanoid" id="A0A251TPC4"/>
<accession>A0A251TPC4</accession>
<dbReference type="STRING" id="4232.A0A251TPC4"/>
<dbReference type="GO" id="GO:0003873">
    <property type="term" value="F:6-phosphofructo-2-kinase activity"/>
    <property type="evidence" value="ECO:0007669"/>
    <property type="project" value="UniProtKB-EC"/>
</dbReference>
<protein>
    <submittedName>
        <fullName evidence="1">6-phosphofructo-2-kinase, Fructose-2,6-bisphosphate 2-phosphatase</fullName>
        <ecNumber evidence="1">2.7.1.105</ecNumber>
        <ecNumber evidence="1">3.1.3.46</ecNumber>
    </submittedName>
    <submittedName>
        <fullName evidence="2">Putative fructose-2,6-bisphosphatase</fullName>
    </submittedName>
</protein>
<keyword evidence="1" id="KW-0808">Transferase</keyword>
<evidence type="ECO:0000313" key="1">
    <source>
        <dbReference type="EMBL" id="KAF5788252.1"/>
    </source>
</evidence>
<dbReference type="EMBL" id="CM007899">
    <property type="protein sequence ID" value="OTG12950.1"/>
    <property type="molecule type" value="Genomic_DNA"/>
</dbReference>
<dbReference type="Gramene" id="mRNA:HanXRQr2_Chr10g0461951">
    <property type="protein sequence ID" value="mRNA:HanXRQr2_Chr10g0461951"/>
    <property type="gene ID" value="HanXRQr2_Chr10g0461951"/>
</dbReference>
<dbReference type="EMBL" id="MNCJ02000325">
    <property type="protein sequence ID" value="KAF5788252.1"/>
    <property type="molecule type" value="Genomic_DNA"/>
</dbReference>